<keyword evidence="2 8" id="KW-0808">Transferase</keyword>
<keyword evidence="3 8" id="KW-0548">Nucleotidyltransferase</keyword>
<dbReference type="NCBIfam" id="NF000658">
    <property type="entry name" value="PRK00029.1"/>
    <property type="match status" value="1"/>
</dbReference>
<feature type="binding site" evidence="8">
    <location>
        <position position="180"/>
    </location>
    <ligand>
        <name>ATP</name>
        <dbReference type="ChEBI" id="CHEBI:30616"/>
    </ligand>
</feature>
<dbReference type="Proteomes" id="UP001500021">
    <property type="component" value="Unassembled WGS sequence"/>
</dbReference>
<comment type="catalytic activity">
    <reaction evidence="8">
        <text>L-tyrosyl-[protein] + UTP = O-(5'-uridylyl)-L-tyrosyl-[protein] + diphosphate</text>
        <dbReference type="Rhea" id="RHEA:83887"/>
        <dbReference type="Rhea" id="RHEA-COMP:10136"/>
        <dbReference type="Rhea" id="RHEA-COMP:20238"/>
        <dbReference type="ChEBI" id="CHEBI:33019"/>
        <dbReference type="ChEBI" id="CHEBI:46398"/>
        <dbReference type="ChEBI" id="CHEBI:46858"/>
        <dbReference type="ChEBI" id="CHEBI:90602"/>
    </reaction>
</comment>
<feature type="binding site" evidence="8">
    <location>
        <position position="90"/>
    </location>
    <ligand>
        <name>ATP</name>
        <dbReference type="ChEBI" id="CHEBI:30616"/>
    </ligand>
</feature>
<sequence length="525" mass="58242">MPLKLSNTYLSLGRAFSQQSLPTPVRKPELLLWNEPLAKQLAIEVDAQQENEQLALYFSGNELVEGSQPVAQAYSGHQFGQFNPQLGDGRAHLLGDITDTKGKQWDIQLKGSGVSAFSRQGDGRCALGPALREFIMSEAMHALGVPTTRCLAVVATGEAVYREQPLPGAVVTRVAASHIRVGTFQYFSARRDTASLIQLTRYAIERHFPDILPEKPAQNITQDNKPDERELSAKQVVDFVSAVLNKQLTLVLSWLRVGFIHGVMNTDNTAISGETIDYGPCAMMNHYHGDTVFSSIDRRGRYAFGKQAGIMQWNMARFAECLIPVIEKCLVDEGAELTDSDDEHSEAIALLEPLLVQFSEQFKVGYLAMMAKKIGIAIPQESDVTLINDLLELMQRDGRDYTGTFTSLNNNLTAQNVNELLHKKDTADESADTDDWLSWTARWYARIGDDIAGAKVLMGKSNPLVIPRNHHVERVLKTTQESGNLTALQQFLAVLRQPYVNLVETVNYQDAPADGDINYHTFCGT</sequence>
<gene>
    <name evidence="8" type="primary">ydiU</name>
    <name evidence="8" type="synonym">selO</name>
    <name evidence="9" type="ORF">GCM10009111_01840</name>
</gene>
<feature type="binding site" evidence="8">
    <location>
        <position position="277"/>
    </location>
    <ligand>
        <name>Mg(2+)</name>
        <dbReference type="ChEBI" id="CHEBI:18420"/>
    </ligand>
</feature>
<keyword evidence="6 8" id="KW-0067">ATP-binding</keyword>
<keyword evidence="4 8" id="KW-0479">Metal-binding</keyword>
<feature type="binding site" evidence="8">
    <location>
        <position position="110"/>
    </location>
    <ligand>
        <name>ATP</name>
        <dbReference type="ChEBI" id="CHEBI:30616"/>
    </ligand>
</feature>
<feature type="binding site" evidence="8">
    <location>
        <position position="268"/>
    </location>
    <ligand>
        <name>Mg(2+)</name>
        <dbReference type="ChEBI" id="CHEBI:18420"/>
    </ligand>
</feature>
<organism evidence="9 10">
    <name type="scientific">Colwellia asteriadis</name>
    <dbReference type="NCBI Taxonomy" id="517723"/>
    <lineage>
        <taxon>Bacteria</taxon>
        <taxon>Pseudomonadati</taxon>
        <taxon>Pseudomonadota</taxon>
        <taxon>Gammaproteobacteria</taxon>
        <taxon>Alteromonadales</taxon>
        <taxon>Colwelliaceae</taxon>
        <taxon>Colwellia</taxon>
    </lineage>
</organism>
<evidence type="ECO:0000256" key="8">
    <source>
        <dbReference type="HAMAP-Rule" id="MF_00692"/>
    </source>
</evidence>
<evidence type="ECO:0000256" key="4">
    <source>
        <dbReference type="ARBA" id="ARBA00022723"/>
    </source>
</evidence>
<comment type="catalytic activity">
    <reaction evidence="8">
        <text>L-seryl-[protein] + UTP = O-(5'-uridylyl)-L-seryl-[protein] + diphosphate</text>
        <dbReference type="Rhea" id="RHEA:64604"/>
        <dbReference type="Rhea" id="RHEA-COMP:9863"/>
        <dbReference type="Rhea" id="RHEA-COMP:16635"/>
        <dbReference type="ChEBI" id="CHEBI:29999"/>
        <dbReference type="ChEBI" id="CHEBI:33019"/>
        <dbReference type="ChEBI" id="CHEBI:46398"/>
        <dbReference type="ChEBI" id="CHEBI:156051"/>
    </reaction>
</comment>
<comment type="cofactor">
    <cofactor evidence="8">
        <name>Mg(2+)</name>
        <dbReference type="ChEBI" id="CHEBI:18420"/>
    </cofactor>
    <cofactor evidence="8">
        <name>Mn(2+)</name>
        <dbReference type="ChEBI" id="CHEBI:29035"/>
    </cofactor>
</comment>
<feature type="binding site" evidence="8">
    <location>
        <position position="123"/>
    </location>
    <ligand>
        <name>ATP</name>
        <dbReference type="ChEBI" id="CHEBI:30616"/>
    </ligand>
</feature>
<evidence type="ECO:0000313" key="10">
    <source>
        <dbReference type="Proteomes" id="UP001500021"/>
    </source>
</evidence>
<evidence type="ECO:0000313" key="9">
    <source>
        <dbReference type="EMBL" id="GAA0810619.1"/>
    </source>
</evidence>
<comment type="catalytic activity">
    <reaction evidence="8">
        <text>L-tyrosyl-[protein] + ATP = O-(5'-adenylyl)-L-tyrosyl-[protein] + diphosphate</text>
        <dbReference type="Rhea" id="RHEA:54288"/>
        <dbReference type="Rhea" id="RHEA-COMP:10136"/>
        <dbReference type="Rhea" id="RHEA-COMP:13846"/>
        <dbReference type="ChEBI" id="CHEBI:30616"/>
        <dbReference type="ChEBI" id="CHEBI:33019"/>
        <dbReference type="ChEBI" id="CHEBI:46858"/>
        <dbReference type="ChEBI" id="CHEBI:83624"/>
        <dbReference type="EC" id="2.7.7.108"/>
    </reaction>
</comment>
<comment type="catalytic activity">
    <reaction evidence="8">
        <text>L-threonyl-[protein] + ATP = 3-O-(5'-adenylyl)-L-threonyl-[protein] + diphosphate</text>
        <dbReference type="Rhea" id="RHEA:54292"/>
        <dbReference type="Rhea" id="RHEA-COMP:11060"/>
        <dbReference type="Rhea" id="RHEA-COMP:13847"/>
        <dbReference type="ChEBI" id="CHEBI:30013"/>
        <dbReference type="ChEBI" id="CHEBI:30616"/>
        <dbReference type="ChEBI" id="CHEBI:33019"/>
        <dbReference type="ChEBI" id="CHEBI:138113"/>
        <dbReference type="EC" id="2.7.7.108"/>
    </reaction>
</comment>
<feature type="binding site" evidence="8">
    <location>
        <position position="173"/>
    </location>
    <ligand>
        <name>ATP</name>
        <dbReference type="ChEBI" id="CHEBI:30616"/>
    </ligand>
</feature>
<feature type="binding site" evidence="8">
    <location>
        <position position="89"/>
    </location>
    <ligand>
        <name>ATP</name>
        <dbReference type="ChEBI" id="CHEBI:30616"/>
    </ligand>
</feature>
<feature type="binding site" evidence="8">
    <location>
        <position position="277"/>
    </location>
    <ligand>
        <name>ATP</name>
        <dbReference type="ChEBI" id="CHEBI:30616"/>
    </ligand>
</feature>
<comment type="similarity">
    <text evidence="1 8">Belongs to the SELO family.</text>
</comment>
<comment type="catalytic activity">
    <reaction evidence="8">
        <text>L-seryl-[protein] + ATP = 3-O-(5'-adenylyl)-L-seryl-[protein] + diphosphate</text>
        <dbReference type="Rhea" id="RHEA:58120"/>
        <dbReference type="Rhea" id="RHEA-COMP:9863"/>
        <dbReference type="Rhea" id="RHEA-COMP:15073"/>
        <dbReference type="ChEBI" id="CHEBI:29999"/>
        <dbReference type="ChEBI" id="CHEBI:30616"/>
        <dbReference type="ChEBI" id="CHEBI:33019"/>
        <dbReference type="ChEBI" id="CHEBI:142516"/>
        <dbReference type="EC" id="2.7.7.108"/>
    </reaction>
</comment>
<dbReference type="PANTHER" id="PTHR32057">
    <property type="entry name" value="PROTEIN ADENYLYLTRANSFERASE SELO, MITOCHONDRIAL"/>
    <property type="match status" value="1"/>
</dbReference>
<accession>A0ABN1L2F0</accession>
<dbReference type="InterPro" id="IPR003846">
    <property type="entry name" value="SelO"/>
</dbReference>
<comment type="caution">
    <text evidence="9">The sequence shown here is derived from an EMBL/GenBank/DDBJ whole genome shotgun (WGS) entry which is preliminary data.</text>
</comment>
<dbReference type="EC" id="2.7.7.108" evidence="8"/>
<keyword evidence="5 8" id="KW-0547">Nucleotide-binding</keyword>
<feature type="active site" description="Proton acceptor" evidence="8">
    <location>
        <position position="267"/>
    </location>
</feature>
<dbReference type="EC" id="2.7.7.-" evidence="8"/>
<feature type="binding site" evidence="8">
    <location>
        <position position="87"/>
    </location>
    <ligand>
        <name>ATP</name>
        <dbReference type="ChEBI" id="CHEBI:30616"/>
    </ligand>
</feature>
<keyword evidence="8" id="KW-0464">Manganese</keyword>
<name>A0ABN1L2F0_9GAMM</name>
<dbReference type="HAMAP" id="MF_00692">
    <property type="entry name" value="SelO"/>
    <property type="match status" value="1"/>
</dbReference>
<keyword evidence="7 8" id="KW-0460">Magnesium</keyword>
<evidence type="ECO:0000256" key="2">
    <source>
        <dbReference type="ARBA" id="ARBA00022679"/>
    </source>
</evidence>
<dbReference type="PANTHER" id="PTHR32057:SF14">
    <property type="entry name" value="PROTEIN ADENYLYLTRANSFERASE SELO, MITOCHONDRIAL"/>
    <property type="match status" value="1"/>
</dbReference>
<dbReference type="Pfam" id="PF02696">
    <property type="entry name" value="SelO"/>
    <property type="match status" value="1"/>
</dbReference>
<evidence type="ECO:0000256" key="6">
    <source>
        <dbReference type="ARBA" id="ARBA00022840"/>
    </source>
</evidence>
<dbReference type="EMBL" id="BAAAFA010000001">
    <property type="protein sequence ID" value="GAA0810619.1"/>
    <property type="molecule type" value="Genomic_DNA"/>
</dbReference>
<proteinExistence type="inferred from homology"/>
<evidence type="ECO:0000256" key="5">
    <source>
        <dbReference type="ARBA" id="ARBA00022741"/>
    </source>
</evidence>
<keyword evidence="10" id="KW-1185">Reference proteome</keyword>
<evidence type="ECO:0000256" key="1">
    <source>
        <dbReference type="ARBA" id="ARBA00009747"/>
    </source>
</evidence>
<reference evidence="9 10" key="1">
    <citation type="journal article" date="2019" name="Int. J. Syst. Evol. Microbiol.">
        <title>The Global Catalogue of Microorganisms (GCM) 10K type strain sequencing project: providing services to taxonomists for standard genome sequencing and annotation.</title>
        <authorList>
            <consortium name="The Broad Institute Genomics Platform"/>
            <consortium name="The Broad Institute Genome Sequencing Center for Infectious Disease"/>
            <person name="Wu L."/>
            <person name="Ma J."/>
        </authorList>
    </citation>
    <scope>NUCLEOTIDE SEQUENCE [LARGE SCALE GENOMIC DNA]</scope>
    <source>
        <strain evidence="9 10">JCM 15608</strain>
    </source>
</reference>
<evidence type="ECO:0000256" key="3">
    <source>
        <dbReference type="ARBA" id="ARBA00022695"/>
    </source>
</evidence>
<feature type="binding site" evidence="8">
    <location>
        <position position="122"/>
    </location>
    <ligand>
        <name>ATP</name>
        <dbReference type="ChEBI" id="CHEBI:30616"/>
    </ligand>
</feature>
<comment type="catalytic activity">
    <reaction evidence="8">
        <text>L-histidyl-[protein] + UTP = N(tele)-(5'-uridylyl)-L-histidyl-[protein] + diphosphate</text>
        <dbReference type="Rhea" id="RHEA:83891"/>
        <dbReference type="Rhea" id="RHEA-COMP:9745"/>
        <dbReference type="Rhea" id="RHEA-COMP:20239"/>
        <dbReference type="ChEBI" id="CHEBI:29979"/>
        <dbReference type="ChEBI" id="CHEBI:33019"/>
        <dbReference type="ChEBI" id="CHEBI:46398"/>
        <dbReference type="ChEBI" id="CHEBI:233474"/>
    </reaction>
</comment>
<evidence type="ECO:0000256" key="7">
    <source>
        <dbReference type="ARBA" id="ARBA00022842"/>
    </source>
</evidence>
<protein>
    <recommendedName>
        <fullName evidence="8">Protein nucleotidyltransferase YdiU</fullName>
        <ecNumber evidence="8">2.7.7.-</ecNumber>
    </recommendedName>
    <alternativeName>
        <fullName evidence="8">Protein adenylyltransferase YdiU</fullName>
        <ecNumber evidence="8">2.7.7.108</ecNumber>
    </alternativeName>
    <alternativeName>
        <fullName evidence="8">Protein uridylyltransferase YdiU</fullName>
        <ecNumber evidence="8">2.7.7.-</ecNumber>
    </alternativeName>
</protein>
<comment type="function">
    <text evidence="8">Nucleotidyltransferase involved in the post-translational modification of proteins. It can catalyze the addition of adenosine monophosphate (AMP) or uridine monophosphate (UMP) to a protein, resulting in modifications known as AMPylation and UMPylation.</text>
</comment>
<dbReference type="RefSeq" id="WP_343813847.1">
    <property type="nucleotide sequence ID" value="NZ_BAAAFA010000001.1"/>
</dbReference>